<keyword evidence="2" id="KW-0012">Acyltransferase</keyword>
<evidence type="ECO:0000259" key="3">
    <source>
        <dbReference type="PROSITE" id="PS51186"/>
    </source>
</evidence>
<dbReference type="PROSITE" id="PS51186">
    <property type="entry name" value="GNAT"/>
    <property type="match status" value="2"/>
</dbReference>
<dbReference type="RefSeq" id="WP_086474275.1">
    <property type="nucleotide sequence ID" value="NZ_FXWJ01000003.1"/>
</dbReference>
<sequence length="331" mass="35100">MTDLPLAERISAPRRAIPADVDGVEWRELRVTDADALVDLHQAIGAVDHPGWADSREEILEELGHSYVDLAADSLAAFAAGEMVAWGLVVFPPSQETLVRSILLGGVTPSSRGRGIGRALLAWQKDRALQQLASSHKTLPGWIVAAADGRAPSAAHLLQRAGLAPNRWFQTLRRIVADPIPASEPGGGFRVVAYTADRSEAAHAVRDAAFSGVGSSQSMSEEQWHSMMSLSTFAPHLSFLAVDGDGAVVGVLLSLLEQATARVWVVGVHPDARRQGVARALLTRHLLAAAKADVEASALDVASDGPGEGLGLYLCLGYVPQSTSVNYVDVY</sequence>
<dbReference type="SUPFAM" id="SSF55729">
    <property type="entry name" value="Acyl-CoA N-acyltransferases (Nat)"/>
    <property type="match status" value="2"/>
</dbReference>
<evidence type="ECO:0000313" key="4">
    <source>
        <dbReference type="EMBL" id="SMQ71268.1"/>
    </source>
</evidence>
<evidence type="ECO:0000313" key="5">
    <source>
        <dbReference type="Proteomes" id="UP000194464"/>
    </source>
</evidence>
<dbReference type="Gene3D" id="3.40.630.30">
    <property type="match status" value="1"/>
</dbReference>
<evidence type="ECO:0000256" key="1">
    <source>
        <dbReference type="ARBA" id="ARBA00022679"/>
    </source>
</evidence>
<reference evidence="4 5" key="1">
    <citation type="submission" date="2017-04" db="EMBL/GenBank/DDBJ databases">
        <authorList>
            <person name="Varghese N."/>
            <person name="Submissions S."/>
        </authorList>
    </citation>
    <scope>NUCLEOTIDE SEQUENCE [LARGE SCALE GENOMIC DNA]</scope>
    <source>
        <strain evidence="4 5">VKM Ac-1784</strain>
    </source>
</reference>
<dbReference type="GO" id="GO:0005840">
    <property type="term" value="C:ribosome"/>
    <property type="evidence" value="ECO:0007669"/>
    <property type="project" value="UniProtKB-KW"/>
</dbReference>
<feature type="domain" description="N-acetyltransferase" evidence="3">
    <location>
        <begin position="189"/>
        <end position="331"/>
    </location>
</feature>
<organism evidence="4 5">
    <name type="scientific">Plantibacter elymi</name>
    <name type="common">nom. nud.</name>
    <dbReference type="NCBI Taxonomy" id="199708"/>
    <lineage>
        <taxon>Bacteria</taxon>
        <taxon>Bacillati</taxon>
        <taxon>Actinomycetota</taxon>
        <taxon>Actinomycetes</taxon>
        <taxon>Micrococcales</taxon>
        <taxon>Microbacteriaceae</taxon>
        <taxon>Plantibacter</taxon>
    </lineage>
</organism>
<keyword evidence="1" id="KW-0808">Transferase</keyword>
<comment type="caution">
    <text evidence="4">The sequence shown here is derived from an EMBL/GenBank/DDBJ whole genome shotgun (WGS) entry which is preliminary data.</text>
</comment>
<accession>A0ABY1RFT1</accession>
<keyword evidence="4" id="KW-0687">Ribonucleoprotein</keyword>
<name>A0ABY1RFT1_9MICO</name>
<gene>
    <name evidence="4" type="ORF">SAMN06295909_2517</name>
</gene>
<dbReference type="CDD" id="cd04301">
    <property type="entry name" value="NAT_SF"/>
    <property type="match status" value="1"/>
</dbReference>
<dbReference type="EMBL" id="FXWJ01000003">
    <property type="protein sequence ID" value="SMQ71268.1"/>
    <property type="molecule type" value="Genomic_DNA"/>
</dbReference>
<dbReference type="InterPro" id="IPR000182">
    <property type="entry name" value="GNAT_dom"/>
</dbReference>
<dbReference type="PANTHER" id="PTHR43877">
    <property type="entry name" value="AMINOALKYLPHOSPHONATE N-ACETYLTRANSFERASE-RELATED-RELATED"/>
    <property type="match status" value="1"/>
</dbReference>
<protein>
    <submittedName>
        <fullName evidence="4">Ribosomal protein S18 acetylase RimI</fullName>
    </submittedName>
</protein>
<dbReference type="Proteomes" id="UP000194464">
    <property type="component" value="Unassembled WGS sequence"/>
</dbReference>
<dbReference type="InterPro" id="IPR016181">
    <property type="entry name" value="Acyl_CoA_acyltransferase"/>
</dbReference>
<feature type="domain" description="N-acetyltransferase" evidence="3">
    <location>
        <begin position="24"/>
        <end position="181"/>
    </location>
</feature>
<proteinExistence type="predicted"/>
<dbReference type="Pfam" id="PF13508">
    <property type="entry name" value="Acetyltransf_7"/>
    <property type="match status" value="1"/>
</dbReference>
<keyword evidence="4" id="KW-0689">Ribosomal protein</keyword>
<evidence type="ECO:0000256" key="2">
    <source>
        <dbReference type="ARBA" id="ARBA00023315"/>
    </source>
</evidence>
<keyword evidence="5" id="KW-1185">Reference proteome</keyword>
<dbReference type="InterPro" id="IPR050832">
    <property type="entry name" value="Bact_Acetyltransf"/>
</dbReference>